<gene>
    <name evidence="1" type="ORF">SPHA_19793</name>
</gene>
<dbReference type="AlphaFoldDB" id="A0A812BNC7"/>
<reference evidence="1" key="1">
    <citation type="submission" date="2021-01" db="EMBL/GenBank/DDBJ databases">
        <authorList>
            <person name="Li R."/>
            <person name="Bekaert M."/>
        </authorList>
    </citation>
    <scope>NUCLEOTIDE SEQUENCE</scope>
    <source>
        <strain evidence="1">Farmed</strain>
    </source>
</reference>
<keyword evidence="2" id="KW-1185">Reference proteome</keyword>
<evidence type="ECO:0000313" key="1">
    <source>
        <dbReference type="EMBL" id="CAE1235480.1"/>
    </source>
</evidence>
<protein>
    <submittedName>
        <fullName evidence="1">Uncharacterized protein</fullName>
    </submittedName>
</protein>
<dbReference type="Proteomes" id="UP000597762">
    <property type="component" value="Unassembled WGS sequence"/>
</dbReference>
<accession>A0A812BNC7</accession>
<evidence type="ECO:0000313" key="2">
    <source>
        <dbReference type="Proteomes" id="UP000597762"/>
    </source>
</evidence>
<organism evidence="1 2">
    <name type="scientific">Acanthosepion pharaonis</name>
    <name type="common">Pharaoh cuttlefish</name>
    <name type="synonym">Sepia pharaonis</name>
    <dbReference type="NCBI Taxonomy" id="158019"/>
    <lineage>
        <taxon>Eukaryota</taxon>
        <taxon>Metazoa</taxon>
        <taxon>Spiralia</taxon>
        <taxon>Lophotrochozoa</taxon>
        <taxon>Mollusca</taxon>
        <taxon>Cephalopoda</taxon>
        <taxon>Coleoidea</taxon>
        <taxon>Decapodiformes</taxon>
        <taxon>Sepiida</taxon>
        <taxon>Sepiina</taxon>
        <taxon>Sepiidae</taxon>
        <taxon>Acanthosepion</taxon>
    </lineage>
</organism>
<name>A0A812BNC7_ACAPH</name>
<dbReference type="EMBL" id="CAHIKZ030000721">
    <property type="protein sequence ID" value="CAE1235480.1"/>
    <property type="molecule type" value="Genomic_DNA"/>
</dbReference>
<comment type="caution">
    <text evidence="1">The sequence shown here is derived from an EMBL/GenBank/DDBJ whole genome shotgun (WGS) entry which is preliminary data.</text>
</comment>
<proteinExistence type="predicted"/>
<sequence>MSGFIKDIWASATTTTPHTCLIIFTSLYFSHTFNLLFLIHSYTHSWPAATNVICDKTTRTRAFPSLLVFRRKKQASKQVVKVKGQDVVIGEAASDDLPDSCHSDDGGNTVRLEKIQSVLHKNNETVEFKVVNSVSNQARRSWKLLQKSGNFTIFHDDFSLHIWKRMKGQKGDIFIYDR</sequence>